<gene>
    <name evidence="1" type="ORF">JFN88_17810</name>
</gene>
<evidence type="ECO:0000313" key="1">
    <source>
        <dbReference type="EMBL" id="MBJ6363061.1"/>
    </source>
</evidence>
<dbReference type="InterPro" id="IPR023214">
    <property type="entry name" value="HAD_sf"/>
</dbReference>
<evidence type="ECO:0000313" key="2">
    <source>
        <dbReference type="Proteomes" id="UP000640274"/>
    </source>
</evidence>
<dbReference type="InterPro" id="IPR010021">
    <property type="entry name" value="PGPP1/Gep4"/>
</dbReference>
<name>A0A934J1G7_9BACL</name>
<dbReference type="InterPro" id="IPR006439">
    <property type="entry name" value="HAD-SF_hydro_IA"/>
</dbReference>
<dbReference type="NCBIfam" id="TIGR01662">
    <property type="entry name" value="HAD-SF-IIIA"/>
    <property type="match status" value="1"/>
</dbReference>
<dbReference type="InterPro" id="IPR006549">
    <property type="entry name" value="HAD-SF_hydro_IIIA"/>
</dbReference>
<protein>
    <submittedName>
        <fullName evidence="1">YqeG family HAD IIIA-type phosphatase</fullName>
    </submittedName>
</protein>
<reference evidence="1" key="1">
    <citation type="submission" date="2020-12" db="EMBL/GenBank/DDBJ databases">
        <authorList>
            <person name="Huq M.A."/>
        </authorList>
    </citation>
    <scope>NUCLEOTIDE SEQUENCE</scope>
    <source>
        <strain evidence="1">MAHUQ-46</strain>
    </source>
</reference>
<sequence length="174" mass="19804">MFERLLPSMIVNTIYDIHLDQLKTQGIKGIITDLDNTLVGAKDPLATPELIVWLKDVEQRGFQVVIVSNNNETRVAKFANPLRIPFIHAARKPTSRAFRQALKMMDLNPEQTVVIGDQMLTDMLGGRRMGLYTILVAPISLKDEGIMTRVNRQIEKVALSRLRKKGLWPKEEQK</sequence>
<accession>A0A934J1G7</accession>
<dbReference type="Gene3D" id="3.40.50.1000">
    <property type="entry name" value="HAD superfamily/HAD-like"/>
    <property type="match status" value="1"/>
</dbReference>
<dbReference type="Proteomes" id="UP000640274">
    <property type="component" value="Unassembled WGS sequence"/>
</dbReference>
<dbReference type="NCBIfam" id="TIGR01549">
    <property type="entry name" value="HAD-SF-IA-v1"/>
    <property type="match status" value="1"/>
</dbReference>
<keyword evidence="2" id="KW-1185">Reference proteome</keyword>
<dbReference type="GO" id="GO:0008962">
    <property type="term" value="F:phosphatidylglycerophosphatase activity"/>
    <property type="evidence" value="ECO:0007669"/>
    <property type="project" value="InterPro"/>
</dbReference>
<dbReference type="PANTHER" id="PTHR19288">
    <property type="entry name" value="4-NITROPHENYLPHOSPHATASE-RELATED"/>
    <property type="match status" value="1"/>
</dbReference>
<dbReference type="CDD" id="cd16416">
    <property type="entry name" value="HAD_BsYqeG-like"/>
    <property type="match status" value="1"/>
</dbReference>
<dbReference type="PANTHER" id="PTHR19288:SF25">
    <property type="entry name" value="PHOSPHATIDYLGLYCEROPHOSPHATASE GEP4, MITOCHONDRIAL"/>
    <property type="match status" value="1"/>
</dbReference>
<dbReference type="InterPro" id="IPR036412">
    <property type="entry name" value="HAD-like_sf"/>
</dbReference>
<dbReference type="NCBIfam" id="TIGR01668">
    <property type="entry name" value="YqeG_hyp_ppase"/>
    <property type="match status" value="1"/>
</dbReference>
<dbReference type="EMBL" id="JAELUP010000103">
    <property type="protein sequence ID" value="MBJ6363061.1"/>
    <property type="molecule type" value="Genomic_DNA"/>
</dbReference>
<dbReference type="RefSeq" id="WP_199020645.1">
    <property type="nucleotide sequence ID" value="NZ_JAELUP010000103.1"/>
</dbReference>
<comment type="caution">
    <text evidence="1">The sequence shown here is derived from an EMBL/GenBank/DDBJ whole genome shotgun (WGS) entry which is preliminary data.</text>
</comment>
<proteinExistence type="predicted"/>
<organism evidence="1 2">
    <name type="scientific">Paenibacillus roseus</name>
    <dbReference type="NCBI Taxonomy" id="2798579"/>
    <lineage>
        <taxon>Bacteria</taxon>
        <taxon>Bacillati</taxon>
        <taxon>Bacillota</taxon>
        <taxon>Bacilli</taxon>
        <taxon>Bacillales</taxon>
        <taxon>Paenibacillaceae</taxon>
        <taxon>Paenibacillus</taxon>
    </lineage>
</organism>
<dbReference type="GO" id="GO:0005737">
    <property type="term" value="C:cytoplasm"/>
    <property type="evidence" value="ECO:0007669"/>
    <property type="project" value="TreeGrafter"/>
</dbReference>
<dbReference type="SUPFAM" id="SSF56784">
    <property type="entry name" value="HAD-like"/>
    <property type="match status" value="1"/>
</dbReference>
<dbReference type="NCBIfam" id="TIGR01509">
    <property type="entry name" value="HAD-SF-IA-v3"/>
    <property type="match status" value="1"/>
</dbReference>
<dbReference type="Pfam" id="PF13242">
    <property type="entry name" value="Hydrolase_like"/>
    <property type="match status" value="1"/>
</dbReference>
<dbReference type="AlphaFoldDB" id="A0A934J1G7"/>